<evidence type="ECO:0000256" key="5">
    <source>
        <dbReference type="ARBA" id="ARBA00022692"/>
    </source>
</evidence>
<name>A0A364V7Z8_9CORY</name>
<evidence type="ECO:0000256" key="7">
    <source>
        <dbReference type="ARBA" id="ARBA00023136"/>
    </source>
</evidence>
<organism evidence="9 10">
    <name type="scientific">Corynebacterium heidelbergense</name>
    <dbReference type="NCBI Taxonomy" id="2055947"/>
    <lineage>
        <taxon>Bacteria</taxon>
        <taxon>Bacillati</taxon>
        <taxon>Actinomycetota</taxon>
        <taxon>Actinomycetes</taxon>
        <taxon>Mycobacteriales</taxon>
        <taxon>Corynebacteriaceae</taxon>
        <taxon>Corynebacterium</taxon>
    </lineage>
</organism>
<sequence length="308" mass="33061">MGSSILATLLEAHATSGPVLEILAKVMLAVATTVFLLLAVGFARHRNPHFTAPNMPAWGMTAMGVLAIGSAYSGVSKFWVVHTISWAVGLVMGVASALIFLRYLLSRKAGAPAFTWGLPLVAPMVAATSSAQLANHLEQGASGQWMVDALRIIGFGCFLLSLSLSFPVFARVYYAVFKAGHLPVSFATTAWIPLGVLGQSPVAAHTLAHTEQLRPWAMGYSAVVLLIAVPLTVWAIVQHWPAALGWRGERMAYNPTWWASTFPVGTLSLGSHTLAQSTGYHWLDVISIAMLLMLVLHYAWAVGGFLKR</sequence>
<keyword evidence="10" id="KW-1185">Reference proteome</keyword>
<keyword evidence="5 8" id="KW-0812">Transmembrane</keyword>
<dbReference type="Gene3D" id="1.50.10.150">
    <property type="entry name" value="Voltage-dependent anion channel"/>
    <property type="match status" value="1"/>
</dbReference>
<keyword evidence="3" id="KW-0813">Transport</keyword>
<dbReference type="GO" id="GO:0055085">
    <property type="term" value="P:transmembrane transport"/>
    <property type="evidence" value="ECO:0007669"/>
    <property type="project" value="InterPro"/>
</dbReference>
<dbReference type="InterPro" id="IPR038665">
    <property type="entry name" value="Voltage-dep_anion_channel_sf"/>
</dbReference>
<dbReference type="EMBL" id="QHCV01000011">
    <property type="protein sequence ID" value="RAV32757.1"/>
    <property type="molecule type" value="Genomic_DNA"/>
</dbReference>
<feature type="transmembrane region" description="Helical" evidence="8">
    <location>
        <begin position="24"/>
        <end position="43"/>
    </location>
</feature>
<gene>
    <name evidence="9" type="ORF">DLJ54_01985</name>
</gene>
<dbReference type="InterPro" id="IPR004695">
    <property type="entry name" value="SLAC1/Mae1/Ssu1/TehA"/>
</dbReference>
<comment type="caution">
    <text evidence="9">The sequence shown here is derived from an EMBL/GenBank/DDBJ whole genome shotgun (WGS) entry which is preliminary data.</text>
</comment>
<evidence type="ECO:0000313" key="10">
    <source>
        <dbReference type="Proteomes" id="UP000251577"/>
    </source>
</evidence>
<keyword evidence="7 8" id="KW-0472">Membrane</keyword>
<evidence type="ECO:0000256" key="8">
    <source>
        <dbReference type="SAM" id="Phobius"/>
    </source>
</evidence>
<dbReference type="PANTHER" id="PTHR31686">
    <property type="match status" value="1"/>
</dbReference>
<evidence type="ECO:0000256" key="1">
    <source>
        <dbReference type="ARBA" id="ARBA00004651"/>
    </source>
</evidence>
<evidence type="ECO:0000256" key="2">
    <source>
        <dbReference type="ARBA" id="ARBA00008566"/>
    </source>
</evidence>
<dbReference type="GO" id="GO:0005886">
    <property type="term" value="C:plasma membrane"/>
    <property type="evidence" value="ECO:0007669"/>
    <property type="project" value="UniProtKB-SubCell"/>
</dbReference>
<protein>
    <submittedName>
        <fullName evidence="9">Tellurite resistance protein</fullName>
    </submittedName>
</protein>
<keyword evidence="4" id="KW-1003">Cell membrane</keyword>
<feature type="transmembrane region" description="Helical" evidence="8">
    <location>
        <begin position="281"/>
        <end position="306"/>
    </location>
</feature>
<evidence type="ECO:0000256" key="6">
    <source>
        <dbReference type="ARBA" id="ARBA00022989"/>
    </source>
</evidence>
<feature type="transmembrane region" description="Helical" evidence="8">
    <location>
        <begin position="216"/>
        <end position="237"/>
    </location>
</feature>
<dbReference type="AlphaFoldDB" id="A0A364V7Z8"/>
<feature type="transmembrane region" description="Helical" evidence="8">
    <location>
        <begin position="55"/>
        <end position="73"/>
    </location>
</feature>
<feature type="transmembrane region" description="Helical" evidence="8">
    <location>
        <begin position="79"/>
        <end position="101"/>
    </location>
</feature>
<feature type="transmembrane region" description="Helical" evidence="8">
    <location>
        <begin position="113"/>
        <end position="132"/>
    </location>
</feature>
<comment type="subcellular location">
    <subcellularLocation>
        <location evidence="1">Cell membrane</location>
        <topology evidence="1">Multi-pass membrane protein</topology>
    </subcellularLocation>
</comment>
<reference evidence="9 10" key="1">
    <citation type="journal article" date="2018" name="Syst. Appl. Microbiol.">
        <title>Corynebacterium heidelbergense sp. nov., isolated from the preen glands of Egyptian geese (Alopochen aegyptiacus).</title>
        <authorList>
            <person name="Braun M.S."/>
            <person name="Wang E."/>
            <person name="Zimmermann S."/>
            <person name="Wink M."/>
        </authorList>
    </citation>
    <scope>NUCLEOTIDE SEQUENCE [LARGE SCALE GENOMIC DNA]</scope>
    <source>
        <strain evidence="9 10">647</strain>
    </source>
</reference>
<dbReference type="InterPro" id="IPR051629">
    <property type="entry name" value="Sulfite_efflux_TDT"/>
</dbReference>
<accession>A0A364V7Z8</accession>
<dbReference type="Pfam" id="PF03595">
    <property type="entry name" value="SLAC1"/>
    <property type="match status" value="1"/>
</dbReference>
<evidence type="ECO:0000313" key="9">
    <source>
        <dbReference type="EMBL" id="RAV32757.1"/>
    </source>
</evidence>
<keyword evidence="6 8" id="KW-1133">Transmembrane helix</keyword>
<evidence type="ECO:0000256" key="4">
    <source>
        <dbReference type="ARBA" id="ARBA00022475"/>
    </source>
</evidence>
<dbReference type="PANTHER" id="PTHR31686:SF1">
    <property type="entry name" value="SULFITE EFFLUX PUMP SSU1"/>
    <property type="match status" value="1"/>
</dbReference>
<dbReference type="Proteomes" id="UP000251577">
    <property type="component" value="Unassembled WGS sequence"/>
</dbReference>
<comment type="similarity">
    <text evidence="2">Belongs to the tellurite-resistance/dicarboxylate transporter (TDT) family.</text>
</comment>
<proteinExistence type="inferred from homology"/>
<evidence type="ECO:0000256" key="3">
    <source>
        <dbReference type="ARBA" id="ARBA00022448"/>
    </source>
</evidence>
<feature type="transmembrane region" description="Helical" evidence="8">
    <location>
        <begin position="152"/>
        <end position="174"/>
    </location>
</feature>